<evidence type="ECO:0000256" key="1">
    <source>
        <dbReference type="ARBA" id="ARBA00008282"/>
    </source>
</evidence>
<evidence type="ECO:0000256" key="10">
    <source>
        <dbReference type="ARBA" id="ARBA00048540"/>
    </source>
</evidence>
<dbReference type="GO" id="GO:0016740">
    <property type="term" value="F:transferase activity"/>
    <property type="evidence" value="ECO:0007669"/>
    <property type="project" value="UniProtKB-UniRule"/>
</dbReference>
<dbReference type="AlphaFoldDB" id="A0A6H1UGA1"/>
<organism evidence="14 15">
    <name type="scientific">Ferrimonas lipolytica</name>
    <dbReference type="NCBI Taxonomy" id="2724191"/>
    <lineage>
        <taxon>Bacteria</taxon>
        <taxon>Pseudomonadati</taxon>
        <taxon>Pseudomonadota</taxon>
        <taxon>Gammaproteobacteria</taxon>
        <taxon>Alteromonadales</taxon>
        <taxon>Ferrimonadaceae</taxon>
        <taxon>Ferrimonas</taxon>
    </lineage>
</organism>
<evidence type="ECO:0000256" key="9">
    <source>
        <dbReference type="ARBA" id="ARBA00031306"/>
    </source>
</evidence>
<sequence length="339" mass="37544">MRVLTGFVQLFALVVSAQPALANEQPLRQFQGYTMGQEYEINWRDNGLEQQQLKQLKQSIKGTFNGIDGTMSTWRQQSELSRFNQLEHVNQVSISDHTATVIERALELGQLTSGALDITVAPLMKLWGFGANNSTQAPTRQQQLQVLEYTGLDKIELDHNQLKKRDKRVQLDLSSIAKGYGVDMVGKVLERYGINHYMIEVGGEIRTKGQPIPGQDWQVSISQPAIFSDESALTLNLSGHSIATSGDYRQFFSDANGQRYSHIIDPVSGSAKVRDVASATVIADDCTSADGLATALMVMGIDKALAFAEQQQLPVLLIAAKEGQFTLHRSSHLNQFIHR</sequence>
<evidence type="ECO:0000256" key="6">
    <source>
        <dbReference type="ARBA" id="ARBA00022723"/>
    </source>
</evidence>
<evidence type="ECO:0000256" key="2">
    <source>
        <dbReference type="ARBA" id="ARBA00011955"/>
    </source>
</evidence>
<protein>
    <recommendedName>
        <fullName evidence="3 11">FAD:protein FMN transferase</fullName>
        <ecNumber evidence="2 11">2.7.1.180</ecNumber>
    </recommendedName>
    <alternativeName>
        <fullName evidence="9 11">Flavin transferase</fullName>
    </alternativeName>
</protein>
<dbReference type="InterPro" id="IPR024932">
    <property type="entry name" value="ApbE"/>
</dbReference>
<proteinExistence type="inferred from homology"/>
<name>A0A6H1UGA1_9GAMM</name>
<accession>A0A6H1UGA1</accession>
<dbReference type="PANTHER" id="PTHR30040:SF2">
    <property type="entry name" value="FAD:PROTEIN FMN TRANSFERASE"/>
    <property type="match status" value="1"/>
</dbReference>
<evidence type="ECO:0000256" key="4">
    <source>
        <dbReference type="ARBA" id="ARBA00022630"/>
    </source>
</evidence>
<keyword evidence="15" id="KW-1185">Reference proteome</keyword>
<evidence type="ECO:0000256" key="3">
    <source>
        <dbReference type="ARBA" id="ARBA00016337"/>
    </source>
</evidence>
<dbReference type="EC" id="2.7.1.180" evidence="2 11"/>
<dbReference type="KEGG" id="fes:HER31_15105"/>
<dbReference type="GO" id="GO:0046872">
    <property type="term" value="F:metal ion binding"/>
    <property type="evidence" value="ECO:0007669"/>
    <property type="project" value="UniProtKB-UniRule"/>
</dbReference>
<keyword evidence="7 11" id="KW-0274">FAD</keyword>
<evidence type="ECO:0000313" key="15">
    <source>
        <dbReference type="Proteomes" id="UP000501602"/>
    </source>
</evidence>
<comment type="catalytic activity">
    <reaction evidence="10 11">
        <text>L-threonyl-[protein] + FAD = FMN-L-threonyl-[protein] + AMP + H(+)</text>
        <dbReference type="Rhea" id="RHEA:36847"/>
        <dbReference type="Rhea" id="RHEA-COMP:11060"/>
        <dbReference type="Rhea" id="RHEA-COMP:11061"/>
        <dbReference type="ChEBI" id="CHEBI:15378"/>
        <dbReference type="ChEBI" id="CHEBI:30013"/>
        <dbReference type="ChEBI" id="CHEBI:57692"/>
        <dbReference type="ChEBI" id="CHEBI:74257"/>
        <dbReference type="ChEBI" id="CHEBI:456215"/>
        <dbReference type="EC" id="2.7.1.180"/>
    </reaction>
</comment>
<comment type="cofactor">
    <cofactor evidence="12">
        <name>Mg(2+)</name>
        <dbReference type="ChEBI" id="CHEBI:18420"/>
    </cofactor>
    <cofactor evidence="12">
        <name>Mn(2+)</name>
        <dbReference type="ChEBI" id="CHEBI:29035"/>
    </cofactor>
    <text evidence="12">Magnesium. Can also use manganese.</text>
</comment>
<keyword evidence="4 11" id="KW-0285">Flavoprotein</keyword>
<evidence type="ECO:0000256" key="13">
    <source>
        <dbReference type="SAM" id="SignalP"/>
    </source>
</evidence>
<feature type="binding site" evidence="12">
    <location>
        <position position="175"/>
    </location>
    <ligand>
        <name>Mg(2+)</name>
        <dbReference type="ChEBI" id="CHEBI:18420"/>
    </ligand>
</feature>
<evidence type="ECO:0000256" key="7">
    <source>
        <dbReference type="ARBA" id="ARBA00022827"/>
    </source>
</evidence>
<evidence type="ECO:0000256" key="8">
    <source>
        <dbReference type="ARBA" id="ARBA00022842"/>
    </source>
</evidence>
<feature type="binding site" evidence="12">
    <location>
        <position position="290"/>
    </location>
    <ligand>
        <name>Mg(2+)</name>
        <dbReference type="ChEBI" id="CHEBI:18420"/>
    </ligand>
</feature>
<feature type="binding site" evidence="12">
    <location>
        <position position="294"/>
    </location>
    <ligand>
        <name>Mg(2+)</name>
        <dbReference type="ChEBI" id="CHEBI:18420"/>
    </ligand>
</feature>
<reference evidence="14 15" key="1">
    <citation type="submission" date="2020-04" db="EMBL/GenBank/DDBJ databases">
        <title>Ferrimonas sp. S7 isolated from sea water.</title>
        <authorList>
            <person name="Bae S.S."/>
            <person name="Baek K."/>
        </authorList>
    </citation>
    <scope>NUCLEOTIDE SEQUENCE [LARGE SCALE GENOMIC DNA]</scope>
    <source>
        <strain evidence="14 15">S7</strain>
    </source>
</reference>
<dbReference type="SUPFAM" id="SSF143631">
    <property type="entry name" value="ApbE-like"/>
    <property type="match status" value="1"/>
</dbReference>
<comment type="similarity">
    <text evidence="1 11">Belongs to the ApbE family.</text>
</comment>
<feature type="chain" id="PRO_5039940570" description="FAD:protein FMN transferase" evidence="13">
    <location>
        <begin position="23"/>
        <end position="339"/>
    </location>
</feature>
<dbReference type="Pfam" id="PF02424">
    <property type="entry name" value="ApbE"/>
    <property type="match status" value="1"/>
</dbReference>
<dbReference type="EMBL" id="CP051180">
    <property type="protein sequence ID" value="QIZ78111.1"/>
    <property type="molecule type" value="Genomic_DNA"/>
</dbReference>
<dbReference type="PANTHER" id="PTHR30040">
    <property type="entry name" value="THIAMINE BIOSYNTHESIS LIPOPROTEIN APBE"/>
    <property type="match status" value="1"/>
</dbReference>
<keyword evidence="8 11" id="KW-0460">Magnesium</keyword>
<dbReference type="RefSeq" id="WP_168661761.1">
    <property type="nucleotide sequence ID" value="NZ_CP051180.1"/>
</dbReference>
<feature type="signal peptide" evidence="13">
    <location>
        <begin position="1"/>
        <end position="22"/>
    </location>
</feature>
<keyword evidence="6 11" id="KW-0479">Metal-binding</keyword>
<evidence type="ECO:0000256" key="11">
    <source>
        <dbReference type="PIRNR" id="PIRNR006268"/>
    </source>
</evidence>
<gene>
    <name evidence="14" type="ORF">HER31_15105</name>
</gene>
<dbReference type="Proteomes" id="UP000501602">
    <property type="component" value="Chromosome"/>
</dbReference>
<dbReference type="Gene3D" id="3.10.520.10">
    <property type="entry name" value="ApbE-like domains"/>
    <property type="match status" value="1"/>
</dbReference>
<dbReference type="PIRSF" id="PIRSF006268">
    <property type="entry name" value="ApbE"/>
    <property type="match status" value="1"/>
</dbReference>
<dbReference type="InterPro" id="IPR003374">
    <property type="entry name" value="ApbE-like_sf"/>
</dbReference>
<keyword evidence="13" id="KW-0732">Signal</keyword>
<keyword evidence="5 11" id="KW-0808">Transferase</keyword>
<evidence type="ECO:0000256" key="12">
    <source>
        <dbReference type="PIRSR" id="PIRSR006268-2"/>
    </source>
</evidence>
<evidence type="ECO:0000256" key="5">
    <source>
        <dbReference type="ARBA" id="ARBA00022679"/>
    </source>
</evidence>
<evidence type="ECO:0000313" key="14">
    <source>
        <dbReference type="EMBL" id="QIZ78111.1"/>
    </source>
</evidence>